<gene>
    <name evidence="2" type="ORF">FM101_02175</name>
</gene>
<dbReference type="AlphaFoldDB" id="A0A1R4F495"/>
<feature type="compositionally biased region" description="Basic and acidic residues" evidence="1">
    <location>
        <begin position="12"/>
        <end position="30"/>
    </location>
</feature>
<feature type="region of interest" description="Disordered" evidence="1">
    <location>
        <begin position="1"/>
        <end position="30"/>
    </location>
</feature>
<keyword evidence="3" id="KW-1185">Reference proteome</keyword>
<evidence type="ECO:0000313" key="3">
    <source>
        <dbReference type="Proteomes" id="UP000195913"/>
    </source>
</evidence>
<organism evidence="2 3">
    <name type="scientific">Arthrobacter rhombi</name>
    <dbReference type="NCBI Taxonomy" id="71253"/>
    <lineage>
        <taxon>Bacteria</taxon>
        <taxon>Bacillati</taxon>
        <taxon>Actinomycetota</taxon>
        <taxon>Actinomycetes</taxon>
        <taxon>Micrococcales</taxon>
        <taxon>Micrococcaceae</taxon>
        <taxon>Arthrobacter</taxon>
    </lineage>
</organism>
<sequence length="51" mass="5614">MGATMDCQRPPEGARQEDAGGRARQLRDSAPERAAALRNIRGQIDRGGMYR</sequence>
<evidence type="ECO:0000256" key="1">
    <source>
        <dbReference type="SAM" id="MobiDB-lite"/>
    </source>
</evidence>
<name>A0A1R4F495_9MICC</name>
<accession>A0A1R4F495</accession>
<reference evidence="2 3" key="1">
    <citation type="submission" date="2017-02" db="EMBL/GenBank/DDBJ databases">
        <authorList>
            <person name="Peterson S.W."/>
        </authorList>
    </citation>
    <scope>NUCLEOTIDE SEQUENCE [LARGE SCALE GENOMIC DNA]</scope>
    <source>
        <strain evidence="2 3">B Ar 00.02</strain>
    </source>
</reference>
<dbReference type="EMBL" id="FUHW01000011">
    <property type="protein sequence ID" value="SJM50716.1"/>
    <property type="molecule type" value="Genomic_DNA"/>
</dbReference>
<protein>
    <submittedName>
        <fullName evidence="2">Uncharacterized protein</fullName>
    </submittedName>
</protein>
<dbReference type="Proteomes" id="UP000195913">
    <property type="component" value="Unassembled WGS sequence"/>
</dbReference>
<evidence type="ECO:0000313" key="2">
    <source>
        <dbReference type="EMBL" id="SJM50716.1"/>
    </source>
</evidence>
<proteinExistence type="predicted"/>